<keyword evidence="2" id="KW-1185">Reference proteome</keyword>
<gene>
    <name evidence="1" type="ORF">PSTG_03235</name>
</gene>
<evidence type="ECO:0000313" key="1">
    <source>
        <dbReference type="EMBL" id="KNF03713.1"/>
    </source>
</evidence>
<name>A0A0L0VWR8_9BASI</name>
<sequence length="197" mass="21960">MLFKLPSEIKPAVSSHEWPSVQRARSSSREQNLACIRGVIRGGECERITLLLMWRVYALLKRRPKPAVPGTATRVVPKLTQAHIPSSAGIGLGVTPSAVVRLEQYSTSELYRYKSRYDALPTSVTDTLRAGSLRIECKFLGPCMDALHRKGLETDKTICRLLVWAGGQVRSVSCRIPIHPLVVAVVARRRYKPTNDQ</sequence>
<proteinExistence type="predicted"/>
<evidence type="ECO:0000313" key="2">
    <source>
        <dbReference type="Proteomes" id="UP000054564"/>
    </source>
</evidence>
<comment type="caution">
    <text evidence="1">The sequence shown here is derived from an EMBL/GenBank/DDBJ whole genome shotgun (WGS) entry which is preliminary data.</text>
</comment>
<organism evidence="1 2">
    <name type="scientific">Puccinia striiformis f. sp. tritici PST-78</name>
    <dbReference type="NCBI Taxonomy" id="1165861"/>
    <lineage>
        <taxon>Eukaryota</taxon>
        <taxon>Fungi</taxon>
        <taxon>Dikarya</taxon>
        <taxon>Basidiomycota</taxon>
        <taxon>Pucciniomycotina</taxon>
        <taxon>Pucciniomycetes</taxon>
        <taxon>Pucciniales</taxon>
        <taxon>Pucciniaceae</taxon>
        <taxon>Puccinia</taxon>
    </lineage>
</organism>
<dbReference type="Proteomes" id="UP000054564">
    <property type="component" value="Unassembled WGS sequence"/>
</dbReference>
<protein>
    <submittedName>
        <fullName evidence="1">Uncharacterized protein</fullName>
    </submittedName>
</protein>
<accession>A0A0L0VWR8</accession>
<reference evidence="2" key="1">
    <citation type="submission" date="2014-03" db="EMBL/GenBank/DDBJ databases">
        <title>The Genome Sequence of Puccinia striiformis f. sp. tritici PST-78.</title>
        <authorList>
            <consortium name="The Broad Institute Genome Sequencing Platform"/>
            <person name="Cuomo C."/>
            <person name="Hulbert S."/>
            <person name="Chen X."/>
            <person name="Walker B."/>
            <person name="Young S.K."/>
            <person name="Zeng Q."/>
            <person name="Gargeya S."/>
            <person name="Fitzgerald M."/>
            <person name="Haas B."/>
            <person name="Abouelleil A."/>
            <person name="Alvarado L."/>
            <person name="Arachchi H.M."/>
            <person name="Berlin A.M."/>
            <person name="Chapman S.B."/>
            <person name="Goldberg J."/>
            <person name="Griggs A."/>
            <person name="Gujja S."/>
            <person name="Hansen M."/>
            <person name="Howarth C."/>
            <person name="Imamovic A."/>
            <person name="Larimer J."/>
            <person name="McCowan C."/>
            <person name="Montmayeur A."/>
            <person name="Murphy C."/>
            <person name="Neiman D."/>
            <person name="Pearson M."/>
            <person name="Priest M."/>
            <person name="Roberts A."/>
            <person name="Saif S."/>
            <person name="Shea T."/>
            <person name="Sisk P."/>
            <person name="Sykes S."/>
            <person name="Wortman J."/>
            <person name="Nusbaum C."/>
            <person name="Birren B."/>
        </authorList>
    </citation>
    <scope>NUCLEOTIDE SEQUENCE [LARGE SCALE GENOMIC DNA]</scope>
    <source>
        <strain evidence="2">race PST-78</strain>
    </source>
</reference>
<dbReference type="AlphaFoldDB" id="A0A0L0VWR8"/>
<dbReference type="EMBL" id="AJIL01000016">
    <property type="protein sequence ID" value="KNF03713.1"/>
    <property type="molecule type" value="Genomic_DNA"/>
</dbReference>